<dbReference type="EMBL" id="JBHULB010000008">
    <property type="protein sequence ID" value="MFD2586836.1"/>
    <property type="molecule type" value="Genomic_DNA"/>
</dbReference>
<dbReference type="RefSeq" id="WP_377766394.1">
    <property type="nucleotide sequence ID" value="NZ_JBHULB010000008.1"/>
</dbReference>
<reference evidence="2" key="1">
    <citation type="journal article" date="2019" name="Int. J. Syst. Evol. Microbiol.">
        <title>The Global Catalogue of Microorganisms (GCM) 10K type strain sequencing project: providing services to taxonomists for standard genome sequencing and annotation.</title>
        <authorList>
            <consortium name="The Broad Institute Genomics Platform"/>
            <consortium name="The Broad Institute Genome Sequencing Center for Infectious Disease"/>
            <person name="Wu L."/>
            <person name="Ma J."/>
        </authorList>
    </citation>
    <scope>NUCLEOTIDE SEQUENCE [LARGE SCALE GENOMIC DNA]</scope>
    <source>
        <strain evidence="2">KCTC 52368</strain>
    </source>
</reference>
<comment type="caution">
    <text evidence="1">The sequence shown here is derived from an EMBL/GenBank/DDBJ whole genome shotgun (WGS) entry which is preliminary data.</text>
</comment>
<gene>
    <name evidence="1" type="ORF">ACFSQJ_07835</name>
</gene>
<name>A0ABW5MVN0_9FLAO</name>
<sequence>MTPQNYDDFTRTLTEEMPDTEWPLALQALWYASNNDWEASHDIAQDLHAPIGSWIHAHLHRAEGDKFNADYWYRLAGKPFPSLSIQDEIKEIIESLLSK</sequence>
<accession>A0ABW5MVN0</accession>
<keyword evidence="2" id="KW-1185">Reference proteome</keyword>
<protein>
    <submittedName>
        <fullName evidence="1">Uncharacterized protein</fullName>
    </submittedName>
</protein>
<evidence type="ECO:0000313" key="2">
    <source>
        <dbReference type="Proteomes" id="UP001597526"/>
    </source>
</evidence>
<proteinExistence type="predicted"/>
<dbReference type="Proteomes" id="UP001597526">
    <property type="component" value="Unassembled WGS sequence"/>
</dbReference>
<evidence type="ECO:0000313" key="1">
    <source>
        <dbReference type="EMBL" id="MFD2586836.1"/>
    </source>
</evidence>
<organism evidence="1 2">
    <name type="scientific">Croceitalea marina</name>
    <dbReference type="NCBI Taxonomy" id="1775166"/>
    <lineage>
        <taxon>Bacteria</taxon>
        <taxon>Pseudomonadati</taxon>
        <taxon>Bacteroidota</taxon>
        <taxon>Flavobacteriia</taxon>
        <taxon>Flavobacteriales</taxon>
        <taxon>Flavobacteriaceae</taxon>
        <taxon>Croceitalea</taxon>
    </lineage>
</organism>